<sequence length="211" mass="23944">MKFETGDVLKVPTTLDGYVWKIALSVTKTMIAKPDGVDQNTPGLYLFYGMWSGNNPLSTHSYCKMEDLPQVGQAFRFLGNIKKDARFHRAFMRHEYRPQPKAPKSTLYQYVVYRIADPSQAGHDSNITLGPIGTVLCRNRENALIETGQTFPYKHGTRLLIKRAWQVPQEALNRAKRCDISRLANFVEQHDISQVTRGAMSLFAKNSPPPE</sequence>
<accession>A0A0G1W2Q8</accession>
<comment type="caution">
    <text evidence="1">The sequence shown here is derived from an EMBL/GenBank/DDBJ whole genome shotgun (WGS) entry which is preliminary data.</text>
</comment>
<reference evidence="1 2" key="1">
    <citation type="journal article" date="2015" name="Nature">
        <title>rRNA introns, odd ribosomes, and small enigmatic genomes across a large radiation of phyla.</title>
        <authorList>
            <person name="Brown C.T."/>
            <person name="Hug L.A."/>
            <person name="Thomas B.C."/>
            <person name="Sharon I."/>
            <person name="Castelle C.J."/>
            <person name="Singh A."/>
            <person name="Wilkins M.J."/>
            <person name="Williams K.H."/>
            <person name="Banfield J.F."/>
        </authorList>
    </citation>
    <scope>NUCLEOTIDE SEQUENCE [LARGE SCALE GENOMIC DNA]</scope>
</reference>
<evidence type="ECO:0000313" key="1">
    <source>
        <dbReference type="EMBL" id="KKW12860.1"/>
    </source>
</evidence>
<proteinExistence type="predicted"/>
<protein>
    <submittedName>
        <fullName evidence="1">Uncharacterized protein</fullName>
    </submittedName>
</protein>
<evidence type="ECO:0000313" key="2">
    <source>
        <dbReference type="Proteomes" id="UP000034588"/>
    </source>
</evidence>
<organism evidence="1 2">
    <name type="scientific">Candidatus Gottesmanbacteria bacterium GW2011_GWB1_49_7</name>
    <dbReference type="NCBI Taxonomy" id="1618448"/>
    <lineage>
        <taxon>Bacteria</taxon>
        <taxon>Candidatus Gottesmaniibacteriota</taxon>
    </lineage>
</organism>
<name>A0A0G1W2Q8_9BACT</name>
<dbReference type="Proteomes" id="UP000034588">
    <property type="component" value="Unassembled WGS sequence"/>
</dbReference>
<dbReference type="AlphaFoldDB" id="A0A0G1W2Q8"/>
<gene>
    <name evidence="1" type="ORF">UY48_C0008G0035</name>
</gene>
<dbReference type="EMBL" id="LCQD01000008">
    <property type="protein sequence ID" value="KKW12860.1"/>
    <property type="molecule type" value="Genomic_DNA"/>
</dbReference>